<dbReference type="Proteomes" id="UP001064048">
    <property type="component" value="Chromosome 6"/>
</dbReference>
<protein>
    <submittedName>
        <fullName evidence="1">Uncharacterized protein</fullName>
    </submittedName>
</protein>
<sequence>MWSKSDAEADGPKPGTEVVAMSDMMPPEGLTRPLQPVVGNITQSSRVHVGHKFYKITQNVENTEMVKGHVLGLELISPAKANRLRCSVAVFVCWAFLVAFGLGFYLFQIVIQPSLEDIGLNETWYFHRDDWQAMPMYGQDFLKLPLKYVVIGHTGWQACEEKYSCIDKMMETQRDNLGRGFKDIVPNFLSVATGDFRTDEPNTLQFEHVNILLEQLVKKGVLEPDFVLYGQCQLAHNTIPPGPKIMDRLNELLHWDPKDKNKCLH</sequence>
<reference evidence="1 2" key="1">
    <citation type="journal article" date="2022" name="Genome Biol. Evol.">
        <title>The Spruce Budworm Genome: Reconstructing the Evolutionary History of Antifreeze Proteins.</title>
        <authorList>
            <person name="Beliveau C."/>
            <person name="Gagne P."/>
            <person name="Picq S."/>
            <person name="Vernygora O."/>
            <person name="Keeling C.I."/>
            <person name="Pinkney K."/>
            <person name="Doucet D."/>
            <person name="Wen F."/>
            <person name="Johnston J.S."/>
            <person name="Maaroufi H."/>
            <person name="Boyle B."/>
            <person name="Laroche J."/>
            <person name="Dewar K."/>
            <person name="Juretic N."/>
            <person name="Blackburn G."/>
            <person name="Nisole A."/>
            <person name="Brunet B."/>
            <person name="Brandao M."/>
            <person name="Lumley L."/>
            <person name="Duan J."/>
            <person name="Quan G."/>
            <person name="Lucarotti C.J."/>
            <person name="Roe A.D."/>
            <person name="Sperling F.A.H."/>
            <person name="Levesque R.C."/>
            <person name="Cusson M."/>
        </authorList>
    </citation>
    <scope>NUCLEOTIDE SEQUENCE [LARGE SCALE GENOMIC DNA]</scope>
    <source>
        <strain evidence="1">Glfc:IPQL:Cfum</strain>
    </source>
</reference>
<evidence type="ECO:0000313" key="1">
    <source>
        <dbReference type="EMBL" id="KAI8436029.1"/>
    </source>
</evidence>
<organism evidence="1 2">
    <name type="scientific">Choristoneura fumiferana</name>
    <name type="common">Spruce budworm moth</name>
    <name type="synonym">Archips fumiferana</name>
    <dbReference type="NCBI Taxonomy" id="7141"/>
    <lineage>
        <taxon>Eukaryota</taxon>
        <taxon>Metazoa</taxon>
        <taxon>Ecdysozoa</taxon>
        <taxon>Arthropoda</taxon>
        <taxon>Hexapoda</taxon>
        <taxon>Insecta</taxon>
        <taxon>Pterygota</taxon>
        <taxon>Neoptera</taxon>
        <taxon>Endopterygota</taxon>
        <taxon>Lepidoptera</taxon>
        <taxon>Glossata</taxon>
        <taxon>Ditrysia</taxon>
        <taxon>Tortricoidea</taxon>
        <taxon>Tortricidae</taxon>
        <taxon>Tortricinae</taxon>
        <taxon>Choristoneura</taxon>
    </lineage>
</organism>
<gene>
    <name evidence="1" type="ORF">MSG28_004157</name>
</gene>
<name>A0ACC0KI47_CHOFU</name>
<dbReference type="EMBL" id="CM046106">
    <property type="protein sequence ID" value="KAI8436029.1"/>
    <property type="molecule type" value="Genomic_DNA"/>
</dbReference>
<comment type="caution">
    <text evidence="1">The sequence shown here is derived from an EMBL/GenBank/DDBJ whole genome shotgun (WGS) entry which is preliminary data.</text>
</comment>
<proteinExistence type="predicted"/>
<evidence type="ECO:0000313" key="2">
    <source>
        <dbReference type="Proteomes" id="UP001064048"/>
    </source>
</evidence>
<accession>A0ACC0KI47</accession>
<keyword evidence="2" id="KW-1185">Reference proteome</keyword>